<dbReference type="EnsemblPlants" id="AUR62008163-RA">
    <property type="protein sequence ID" value="AUR62008163-RA:cds"/>
    <property type="gene ID" value="AUR62008163"/>
</dbReference>
<keyword evidence="3" id="KW-0964">Secreted</keyword>
<evidence type="ECO:0000256" key="5">
    <source>
        <dbReference type="SAM" id="SignalP"/>
    </source>
</evidence>
<dbReference type="PROSITE" id="PS51767">
    <property type="entry name" value="PEPTIDASE_A1"/>
    <property type="match status" value="1"/>
</dbReference>
<evidence type="ECO:0000256" key="1">
    <source>
        <dbReference type="ARBA" id="ARBA00004239"/>
    </source>
</evidence>
<dbReference type="GO" id="GO:0005576">
    <property type="term" value="C:extracellular region"/>
    <property type="evidence" value="ECO:0007669"/>
    <property type="project" value="UniProtKB-SubCell"/>
</dbReference>
<dbReference type="InterPro" id="IPR021109">
    <property type="entry name" value="Peptidase_aspartic_dom_sf"/>
</dbReference>
<dbReference type="SMR" id="A0A803L8H4"/>
<dbReference type="Proteomes" id="UP000596660">
    <property type="component" value="Unplaced"/>
</dbReference>
<sequence length="432" mass="46885">MASTPFLLCFLLLIISAFSFHFSNATFVLPIVKDNTKSQYYTSFLVGTRPSTRVYLVIDIGNRWSWFACDLYGYNSNSTTYHEVPCNSPKCARYEPTGTFCSGDTCGVYAYTPWGDGLYAGGLVEDASTLYKQAQPNSLAQLSKASLPTFPFSCADKGPLKGLSPHTKGVVTLARVPFALHSQISSTFKVPRKFALCLPSSTSSGYNGAIYFGGSPSYMSKSLITTPLIINPNSTAPIRSEGETSVEYFIKVRSIKIDGTPIRFRSSLLSFDIKQAVGGTKISTMDPYTVLHSEIYKSLISVFVTKATAMKMTRVAPVAPFGACFSTKSIVNNAKTGPSVPIFDIIMDGKSPLLHNKNARWRIYGANSMVKVSENVMCLGFVDGGSSPTTSIVIGGKQMEDNLVEIDLETNKLGVTSSLLRMGTNCSKFKGI</sequence>
<dbReference type="Pfam" id="PF14543">
    <property type="entry name" value="TAXi_N"/>
    <property type="match status" value="1"/>
</dbReference>
<dbReference type="GeneID" id="110700344"/>
<dbReference type="FunFam" id="2.40.70.10:FF:000041">
    <property type="entry name" value="Basic 7S globulin"/>
    <property type="match status" value="1"/>
</dbReference>
<evidence type="ECO:0000313" key="8">
    <source>
        <dbReference type="Proteomes" id="UP000596660"/>
    </source>
</evidence>
<dbReference type="OMA" id="ENLWYEC"/>
<dbReference type="SUPFAM" id="SSF50630">
    <property type="entry name" value="Acid proteases"/>
    <property type="match status" value="1"/>
</dbReference>
<comment type="similarity">
    <text evidence="2">Belongs to the peptidase A1 family.</text>
</comment>
<dbReference type="Gene3D" id="2.40.70.10">
    <property type="entry name" value="Acid Proteases"/>
    <property type="match status" value="2"/>
</dbReference>
<feature type="chain" id="PRO_5031187546" description="Peptidase A1 domain-containing protein" evidence="5">
    <location>
        <begin position="26"/>
        <end position="432"/>
    </location>
</feature>
<evidence type="ECO:0000256" key="2">
    <source>
        <dbReference type="ARBA" id="ARBA00007447"/>
    </source>
</evidence>
<organism evidence="7 8">
    <name type="scientific">Chenopodium quinoa</name>
    <name type="common">Quinoa</name>
    <dbReference type="NCBI Taxonomy" id="63459"/>
    <lineage>
        <taxon>Eukaryota</taxon>
        <taxon>Viridiplantae</taxon>
        <taxon>Streptophyta</taxon>
        <taxon>Embryophyta</taxon>
        <taxon>Tracheophyta</taxon>
        <taxon>Spermatophyta</taxon>
        <taxon>Magnoliopsida</taxon>
        <taxon>eudicotyledons</taxon>
        <taxon>Gunneridae</taxon>
        <taxon>Pentapetalae</taxon>
        <taxon>Caryophyllales</taxon>
        <taxon>Chenopodiaceae</taxon>
        <taxon>Chenopodioideae</taxon>
        <taxon>Atripliceae</taxon>
        <taxon>Chenopodium</taxon>
    </lineage>
</organism>
<dbReference type="OrthoDB" id="1882431at2759"/>
<dbReference type="AlphaFoldDB" id="A0A803L8H4"/>
<keyword evidence="8" id="KW-1185">Reference proteome</keyword>
<evidence type="ECO:0000256" key="4">
    <source>
        <dbReference type="ARBA" id="ARBA00022729"/>
    </source>
</evidence>
<evidence type="ECO:0000313" key="7">
    <source>
        <dbReference type="EnsemblPlants" id="AUR62008163-RA:cds"/>
    </source>
</evidence>
<dbReference type="PANTHER" id="PTHR47965:SF68">
    <property type="entry name" value="BASIC 7S GLOBULIN-LIKE"/>
    <property type="match status" value="1"/>
</dbReference>
<feature type="signal peptide" evidence="5">
    <location>
        <begin position="1"/>
        <end position="25"/>
    </location>
</feature>
<evidence type="ECO:0000259" key="6">
    <source>
        <dbReference type="PROSITE" id="PS51767"/>
    </source>
</evidence>
<feature type="domain" description="Peptidase A1" evidence="6">
    <location>
        <begin position="40"/>
        <end position="416"/>
    </location>
</feature>
<dbReference type="KEGG" id="cqi:110700344"/>
<dbReference type="InterPro" id="IPR032861">
    <property type="entry name" value="TAXi_N"/>
</dbReference>
<accession>A0A803L8H4</accession>
<dbReference type="InterPro" id="IPR001461">
    <property type="entry name" value="Aspartic_peptidase_A1"/>
</dbReference>
<reference evidence="7" key="1">
    <citation type="journal article" date="2017" name="Nature">
        <title>The genome of Chenopodium quinoa.</title>
        <authorList>
            <person name="Jarvis D.E."/>
            <person name="Ho Y.S."/>
            <person name="Lightfoot D.J."/>
            <person name="Schmoeckel S.M."/>
            <person name="Li B."/>
            <person name="Borm T.J.A."/>
            <person name="Ohyanagi H."/>
            <person name="Mineta K."/>
            <person name="Michell C.T."/>
            <person name="Saber N."/>
            <person name="Kharbatia N.M."/>
            <person name="Rupper R.R."/>
            <person name="Sharp A.R."/>
            <person name="Dally N."/>
            <person name="Boughton B.A."/>
            <person name="Woo Y.H."/>
            <person name="Gao G."/>
            <person name="Schijlen E.G.W.M."/>
            <person name="Guo X."/>
            <person name="Momin A.A."/>
            <person name="Negrao S."/>
            <person name="Al-Babili S."/>
            <person name="Gehring C."/>
            <person name="Roessner U."/>
            <person name="Jung C."/>
            <person name="Murphy K."/>
            <person name="Arold S.T."/>
            <person name="Gojobori T."/>
            <person name="van der Linden C.G."/>
            <person name="van Loo E.N."/>
            <person name="Jellen E.N."/>
            <person name="Maughan P.J."/>
            <person name="Tester M."/>
        </authorList>
    </citation>
    <scope>NUCLEOTIDE SEQUENCE [LARGE SCALE GENOMIC DNA]</scope>
    <source>
        <strain evidence="7">cv. PI 614886</strain>
    </source>
</reference>
<dbReference type="GO" id="GO:0006508">
    <property type="term" value="P:proteolysis"/>
    <property type="evidence" value="ECO:0007669"/>
    <property type="project" value="InterPro"/>
</dbReference>
<dbReference type="PANTHER" id="PTHR47965">
    <property type="entry name" value="ASPARTYL PROTEASE-RELATED"/>
    <property type="match status" value="1"/>
</dbReference>
<keyword evidence="4 5" id="KW-0732">Signal</keyword>
<gene>
    <name evidence="7" type="primary">LOC110700344</name>
</gene>
<proteinExistence type="inferred from homology"/>
<comment type="subcellular location">
    <subcellularLocation>
        <location evidence="1">Secreted</location>
        <location evidence="1">Extracellular space</location>
    </subcellularLocation>
</comment>
<dbReference type="InterPro" id="IPR032799">
    <property type="entry name" value="TAXi_C"/>
</dbReference>
<dbReference type="RefSeq" id="XP_021733561.1">
    <property type="nucleotide sequence ID" value="XM_021877869.1"/>
</dbReference>
<dbReference type="Gramene" id="AUR62008163-RA">
    <property type="protein sequence ID" value="AUR62008163-RA:cds"/>
    <property type="gene ID" value="AUR62008163"/>
</dbReference>
<name>A0A803L8H4_CHEQI</name>
<protein>
    <recommendedName>
        <fullName evidence="6">Peptidase A1 domain-containing protein</fullName>
    </recommendedName>
</protein>
<dbReference type="InterPro" id="IPR033121">
    <property type="entry name" value="PEPTIDASE_A1"/>
</dbReference>
<dbReference type="Pfam" id="PF14541">
    <property type="entry name" value="TAXi_C"/>
    <property type="match status" value="1"/>
</dbReference>
<evidence type="ECO:0000256" key="3">
    <source>
        <dbReference type="ARBA" id="ARBA00022525"/>
    </source>
</evidence>
<reference evidence="7" key="2">
    <citation type="submission" date="2021-03" db="UniProtKB">
        <authorList>
            <consortium name="EnsemblPlants"/>
        </authorList>
    </citation>
    <scope>IDENTIFICATION</scope>
</reference>
<dbReference type="GO" id="GO:0004190">
    <property type="term" value="F:aspartic-type endopeptidase activity"/>
    <property type="evidence" value="ECO:0007669"/>
    <property type="project" value="InterPro"/>
</dbReference>